<dbReference type="EMBL" id="JAAIUW010000009">
    <property type="protein sequence ID" value="KAF7814975.1"/>
    <property type="molecule type" value="Genomic_DNA"/>
</dbReference>
<evidence type="ECO:0000313" key="2">
    <source>
        <dbReference type="Proteomes" id="UP000634136"/>
    </source>
</evidence>
<sequence>MEERIPDTTEKVSIKIALSDSVDNLFDNDCSQNVLIIPRFIMIWGKVVDYGGREAPKNILMENAERINFEPTREWYRPYLPQPWVRESPVTQNLEEFGSSHLGSGRLKVVPTSCGSLPCCMIWGSRGWVKGHYMDAGTITIAKRSNNLNNRNKMKDLHSKIRSV</sequence>
<name>A0A834T3M7_9FABA</name>
<proteinExistence type="predicted"/>
<dbReference type="AlphaFoldDB" id="A0A834T3M7"/>
<accession>A0A834T3M7</accession>
<gene>
    <name evidence="1" type="ORF">G2W53_028944</name>
</gene>
<comment type="caution">
    <text evidence="1">The sequence shown here is derived from an EMBL/GenBank/DDBJ whole genome shotgun (WGS) entry which is preliminary data.</text>
</comment>
<reference evidence="1" key="1">
    <citation type="submission" date="2020-09" db="EMBL/GenBank/DDBJ databases">
        <title>Genome-Enabled Discovery of Anthraquinone Biosynthesis in Senna tora.</title>
        <authorList>
            <person name="Kang S.-H."/>
            <person name="Pandey R.P."/>
            <person name="Lee C.-M."/>
            <person name="Sim J.-S."/>
            <person name="Jeong J.-T."/>
            <person name="Choi B.-S."/>
            <person name="Jung M."/>
            <person name="Ginzburg D."/>
            <person name="Zhao K."/>
            <person name="Won S.Y."/>
            <person name="Oh T.-J."/>
            <person name="Yu Y."/>
            <person name="Kim N.-H."/>
            <person name="Lee O.R."/>
            <person name="Lee T.-H."/>
            <person name="Bashyal P."/>
            <person name="Kim T.-S."/>
            <person name="Lee W.-H."/>
            <person name="Kawkins C."/>
            <person name="Kim C.-K."/>
            <person name="Kim J.S."/>
            <person name="Ahn B.O."/>
            <person name="Rhee S.Y."/>
            <person name="Sohng J.K."/>
        </authorList>
    </citation>
    <scope>NUCLEOTIDE SEQUENCE</scope>
    <source>
        <tissue evidence="1">Leaf</tissue>
    </source>
</reference>
<dbReference type="Proteomes" id="UP000634136">
    <property type="component" value="Unassembled WGS sequence"/>
</dbReference>
<evidence type="ECO:0000313" key="1">
    <source>
        <dbReference type="EMBL" id="KAF7814975.1"/>
    </source>
</evidence>
<keyword evidence="2" id="KW-1185">Reference proteome</keyword>
<organism evidence="1 2">
    <name type="scientific">Senna tora</name>
    <dbReference type="NCBI Taxonomy" id="362788"/>
    <lineage>
        <taxon>Eukaryota</taxon>
        <taxon>Viridiplantae</taxon>
        <taxon>Streptophyta</taxon>
        <taxon>Embryophyta</taxon>
        <taxon>Tracheophyta</taxon>
        <taxon>Spermatophyta</taxon>
        <taxon>Magnoliopsida</taxon>
        <taxon>eudicotyledons</taxon>
        <taxon>Gunneridae</taxon>
        <taxon>Pentapetalae</taxon>
        <taxon>rosids</taxon>
        <taxon>fabids</taxon>
        <taxon>Fabales</taxon>
        <taxon>Fabaceae</taxon>
        <taxon>Caesalpinioideae</taxon>
        <taxon>Cassia clade</taxon>
        <taxon>Senna</taxon>
    </lineage>
</organism>
<protein>
    <submittedName>
        <fullName evidence="1">Uncharacterized protein</fullName>
    </submittedName>
</protein>